<name>A0A2N3XW44_SACSN</name>
<sequence>MSGFAGFALDRAFGHPTGILGAVGGALMARSNAAAEQQVVRLARLTGAEEVLVIGPGPGVGLQAAAEQAAHVVAVEPSARMRQAAARRCARLRNVAVQDGTADATGLPDAAFGAALSVNNVQLWPDRTAALAELHRVLRPGGVLLVSAHERWLPGGRPRLHSDVQAAGFTDVQTWAWKPDYGTTQAQTRAIKPS</sequence>
<evidence type="ECO:0000259" key="1">
    <source>
        <dbReference type="Pfam" id="PF08241"/>
    </source>
</evidence>
<reference evidence="2" key="1">
    <citation type="submission" date="2017-12" db="EMBL/GenBank/DDBJ databases">
        <title>Sequencing the genomes of 1000 Actinobacteria strains.</title>
        <authorList>
            <person name="Klenk H.-P."/>
        </authorList>
    </citation>
    <scope>NUCLEOTIDE SEQUENCE [LARGE SCALE GENOMIC DNA]</scope>
    <source>
        <strain evidence="2">DSM 44228</strain>
    </source>
</reference>
<dbReference type="Pfam" id="PF08241">
    <property type="entry name" value="Methyltransf_11"/>
    <property type="match status" value="1"/>
</dbReference>
<dbReference type="InterPro" id="IPR013216">
    <property type="entry name" value="Methyltransf_11"/>
</dbReference>
<dbReference type="OrthoDB" id="9805171at2"/>
<dbReference type="GO" id="GO:0008757">
    <property type="term" value="F:S-adenosylmethionine-dependent methyltransferase activity"/>
    <property type="evidence" value="ECO:0007669"/>
    <property type="project" value="InterPro"/>
</dbReference>
<dbReference type="InterPro" id="IPR050508">
    <property type="entry name" value="Methyltransf_Superfamily"/>
</dbReference>
<dbReference type="CDD" id="cd02440">
    <property type="entry name" value="AdoMet_MTases"/>
    <property type="match status" value="1"/>
</dbReference>
<dbReference type="InterPro" id="IPR029063">
    <property type="entry name" value="SAM-dependent_MTases_sf"/>
</dbReference>
<keyword evidence="2" id="KW-0489">Methyltransferase</keyword>
<dbReference type="SUPFAM" id="SSF53335">
    <property type="entry name" value="S-adenosyl-L-methionine-dependent methyltransferases"/>
    <property type="match status" value="1"/>
</dbReference>
<evidence type="ECO:0000313" key="3">
    <source>
        <dbReference type="Proteomes" id="UP000233786"/>
    </source>
</evidence>
<dbReference type="GO" id="GO:0032259">
    <property type="term" value="P:methylation"/>
    <property type="evidence" value="ECO:0007669"/>
    <property type="project" value="UniProtKB-KW"/>
</dbReference>
<dbReference type="RefSeq" id="WP_010695738.1">
    <property type="nucleotide sequence ID" value="NZ_CP061007.1"/>
</dbReference>
<dbReference type="Proteomes" id="UP000233786">
    <property type="component" value="Unassembled WGS sequence"/>
</dbReference>
<gene>
    <name evidence="2" type="ORF">A8926_2551</name>
</gene>
<organism evidence="2 3">
    <name type="scientific">Saccharopolyspora spinosa</name>
    <dbReference type="NCBI Taxonomy" id="60894"/>
    <lineage>
        <taxon>Bacteria</taxon>
        <taxon>Bacillati</taxon>
        <taxon>Actinomycetota</taxon>
        <taxon>Actinomycetes</taxon>
        <taxon>Pseudonocardiales</taxon>
        <taxon>Pseudonocardiaceae</taxon>
        <taxon>Saccharopolyspora</taxon>
    </lineage>
</organism>
<dbReference type="AlphaFoldDB" id="A0A2N3XW44"/>
<comment type="caution">
    <text evidence="2">The sequence shown here is derived from an EMBL/GenBank/DDBJ whole genome shotgun (WGS) entry which is preliminary data.</text>
</comment>
<dbReference type="STRING" id="994479.GCA_000194155_02890"/>
<dbReference type="EMBL" id="PJNB01000001">
    <property type="protein sequence ID" value="PKW14897.1"/>
    <property type="molecule type" value="Genomic_DNA"/>
</dbReference>
<dbReference type="PANTHER" id="PTHR42912">
    <property type="entry name" value="METHYLTRANSFERASE"/>
    <property type="match status" value="1"/>
</dbReference>
<keyword evidence="3" id="KW-1185">Reference proteome</keyword>
<proteinExistence type="predicted"/>
<protein>
    <submittedName>
        <fullName evidence="2">Methyltransferase family protein</fullName>
    </submittedName>
</protein>
<dbReference type="Gene3D" id="3.40.50.150">
    <property type="entry name" value="Vaccinia Virus protein VP39"/>
    <property type="match status" value="1"/>
</dbReference>
<feature type="domain" description="Methyltransferase type 11" evidence="1">
    <location>
        <begin position="53"/>
        <end position="146"/>
    </location>
</feature>
<evidence type="ECO:0000313" key="2">
    <source>
        <dbReference type="EMBL" id="PKW14897.1"/>
    </source>
</evidence>
<accession>A0A2N3XW44</accession>
<keyword evidence="2" id="KW-0808">Transferase</keyword>